<protein>
    <submittedName>
        <fullName evidence="1">Uncharacterized protein</fullName>
    </submittedName>
</protein>
<reference evidence="1" key="1">
    <citation type="journal article" date="2014" name="Front. Microbiol.">
        <title>High frequency of phylogenetically diverse reductive dehalogenase-homologous genes in deep subseafloor sedimentary metagenomes.</title>
        <authorList>
            <person name="Kawai M."/>
            <person name="Futagami T."/>
            <person name="Toyoda A."/>
            <person name="Takaki Y."/>
            <person name="Nishi S."/>
            <person name="Hori S."/>
            <person name="Arai W."/>
            <person name="Tsubouchi T."/>
            <person name="Morono Y."/>
            <person name="Uchiyama I."/>
            <person name="Ito T."/>
            <person name="Fujiyama A."/>
            <person name="Inagaki F."/>
            <person name="Takami H."/>
        </authorList>
    </citation>
    <scope>NUCLEOTIDE SEQUENCE</scope>
    <source>
        <strain evidence="1">Expedition CK06-06</strain>
    </source>
</reference>
<evidence type="ECO:0000313" key="1">
    <source>
        <dbReference type="EMBL" id="GAG02594.1"/>
    </source>
</evidence>
<gene>
    <name evidence="1" type="ORF">S01H1_32367</name>
</gene>
<name>X0U9T6_9ZZZZ</name>
<sequence length="175" mass="20714">LKISILIQQMVLIELGLYCSERLGIQDLYLLRAVDLLIFEVEENNKDWLKEKYKEKGKDWEKVKEDIERLRYYLSKAKTFYDGLADKSFKKAHSPETIEGAILSYFKKRAYRISLLQPTLYELFIILVKNSDIQVKKIHSEHLKILEQLGMRKMFLQKKPKSDVVTDNTAEKQIK</sequence>
<feature type="non-terminal residue" evidence="1">
    <location>
        <position position="1"/>
    </location>
</feature>
<organism evidence="1">
    <name type="scientific">marine sediment metagenome</name>
    <dbReference type="NCBI Taxonomy" id="412755"/>
    <lineage>
        <taxon>unclassified sequences</taxon>
        <taxon>metagenomes</taxon>
        <taxon>ecological metagenomes</taxon>
    </lineage>
</organism>
<dbReference type="AlphaFoldDB" id="X0U9T6"/>
<proteinExistence type="predicted"/>
<accession>X0U9T6</accession>
<dbReference type="EMBL" id="BARS01020032">
    <property type="protein sequence ID" value="GAG02594.1"/>
    <property type="molecule type" value="Genomic_DNA"/>
</dbReference>
<comment type="caution">
    <text evidence="1">The sequence shown here is derived from an EMBL/GenBank/DDBJ whole genome shotgun (WGS) entry which is preliminary data.</text>
</comment>